<organism evidence="1 2">
    <name type="scientific">Nocardia macrotermitis</name>
    <dbReference type="NCBI Taxonomy" id="2585198"/>
    <lineage>
        <taxon>Bacteria</taxon>
        <taxon>Bacillati</taxon>
        <taxon>Actinomycetota</taxon>
        <taxon>Actinomycetes</taxon>
        <taxon>Mycobacteriales</taxon>
        <taxon>Nocardiaceae</taxon>
        <taxon>Nocardia</taxon>
    </lineage>
</organism>
<name>A0A7K0D9N2_9NOCA</name>
<dbReference type="EMBL" id="WEGK01000013">
    <property type="protein sequence ID" value="MQY22475.1"/>
    <property type="molecule type" value="Genomic_DNA"/>
</dbReference>
<evidence type="ECO:0008006" key="3">
    <source>
        <dbReference type="Google" id="ProtNLM"/>
    </source>
</evidence>
<protein>
    <recommendedName>
        <fullName evidence="3">Glycosyltransferase</fullName>
    </recommendedName>
</protein>
<keyword evidence="2" id="KW-1185">Reference proteome</keyword>
<dbReference type="OrthoDB" id="9815923at2"/>
<proteinExistence type="predicted"/>
<evidence type="ECO:0000313" key="1">
    <source>
        <dbReference type="EMBL" id="MQY22475.1"/>
    </source>
</evidence>
<comment type="caution">
    <text evidence="1">The sequence shown here is derived from an EMBL/GenBank/DDBJ whole genome shotgun (WGS) entry which is preliminary data.</text>
</comment>
<sequence>MDFNITVCDPSRTSPAFDDVMIAVSAALRDLGHSTVSSCAPQPGHIDVLFGHYLAPQRFPDASVVYQLEQVCEHGLRHGLVQVNALRRHVVWDYSRANVEYLRTLGVQAHYVPIGHHPALQRVRAAPEQDIDVLFYGVGGPRRELVFGELRRAGLHMVHANAVYGAELDALIARSKVVLNLHSRKDFRALESVRVGYLMSNRKAVVAEVNHHDDDDELSAGIVAVPYHRLVEACVGLVRDDTARAALEARAYDVISRRPTAHILTDVLHTVQPLAPRVGAWGPH</sequence>
<reference evidence="1 2" key="1">
    <citation type="submission" date="2019-10" db="EMBL/GenBank/DDBJ databases">
        <title>Nocardia macrotermitis sp. nov. and Nocardia aurantia sp. nov., isolated from the gut of fungus growing-termite Macrotermes natalensis.</title>
        <authorList>
            <person name="Benndorf R."/>
            <person name="Schwitalla J."/>
            <person name="Martin K."/>
            <person name="De Beer W."/>
            <person name="Kaster A.-K."/>
            <person name="Vollmers J."/>
            <person name="Poulsen M."/>
            <person name="Beemelmanns C."/>
        </authorList>
    </citation>
    <scope>NUCLEOTIDE SEQUENCE [LARGE SCALE GENOMIC DNA]</scope>
    <source>
        <strain evidence="1 2">RB20</strain>
    </source>
</reference>
<gene>
    <name evidence="1" type="ORF">NRB20_55930</name>
</gene>
<accession>A0A7K0D9N2</accession>
<dbReference type="Proteomes" id="UP000438448">
    <property type="component" value="Unassembled WGS sequence"/>
</dbReference>
<evidence type="ECO:0000313" key="2">
    <source>
        <dbReference type="Proteomes" id="UP000438448"/>
    </source>
</evidence>
<dbReference type="AlphaFoldDB" id="A0A7K0D9N2"/>
<dbReference type="RefSeq" id="WP_153414059.1">
    <property type="nucleotide sequence ID" value="NZ_WEGK01000013.1"/>
</dbReference>